<keyword evidence="12" id="KW-1185">Reference proteome</keyword>
<dbReference type="PANTHER" id="PTHR48098:SF1">
    <property type="entry name" value="DIACYLGLYCEROL ACYLTRANSFERASE_MYCOLYLTRANSFERASE AG85A"/>
    <property type="match status" value="1"/>
</dbReference>
<dbReference type="Proteomes" id="UP001500822">
    <property type="component" value="Unassembled WGS sequence"/>
</dbReference>
<keyword evidence="6" id="KW-0012">Acyltransferase</keyword>
<dbReference type="PROSITE" id="PS51318">
    <property type="entry name" value="TAT"/>
    <property type="match status" value="1"/>
</dbReference>
<evidence type="ECO:0000256" key="8">
    <source>
        <dbReference type="ARBA" id="ARBA00048109"/>
    </source>
</evidence>
<dbReference type="RefSeq" id="WP_246992404.1">
    <property type="nucleotide sequence ID" value="NZ_BAABIE010000004.1"/>
</dbReference>
<dbReference type="Pfam" id="PF00756">
    <property type="entry name" value="Esterase"/>
    <property type="match status" value="1"/>
</dbReference>
<comment type="catalytic activity">
    <reaction evidence="1">
        <text>2 alpha,alpha'-trehalose 6-mycolate = alpha,alpha'-trehalose 6,6'-bismycolate + alpha,alpha-trehalose</text>
        <dbReference type="Rhea" id="RHEA:23472"/>
        <dbReference type="ChEBI" id="CHEBI:16551"/>
        <dbReference type="ChEBI" id="CHEBI:18195"/>
        <dbReference type="ChEBI" id="CHEBI:18234"/>
        <dbReference type="EC" id="2.3.1.122"/>
    </reaction>
</comment>
<evidence type="ECO:0000313" key="11">
    <source>
        <dbReference type="EMBL" id="GAA4744996.1"/>
    </source>
</evidence>
<feature type="chain" id="PRO_5045872537" description="Acyl-CoA:diacylglycerol acyltransferase" evidence="10">
    <location>
        <begin position="35"/>
        <end position="308"/>
    </location>
</feature>
<dbReference type="EMBL" id="BAABIE010000004">
    <property type="protein sequence ID" value="GAA4744996.1"/>
    <property type="molecule type" value="Genomic_DNA"/>
</dbReference>
<sequence length="308" mass="32742">MTDLFTGPTRRRFLVSAAGVASLAGLSACGIAHTATDPEGLDGRGGDDELPTQTQAPNAPGGPAVITGSFKSAKMAGRETKWAVARPSGVTGTLPVVLVAHALNTDESTIFSSFMDMQGVLQRYVDAGGPPFALAAADVGRNYFHRRNDGADGGAMMLDEFLPMLGENQELDLRTDRFGLYGWSMGGYGALRMGAMIGAPRVAAIAVSSPAMWADPTAYPPRAFDSYEDYLANSLFGQQQAFSRIPVMISIGAADQFYTYTRQWAAELRPPAAFGTSPGGHTTRFWRSVMPEQVEFLGRNLALSSPSA</sequence>
<dbReference type="GO" id="GO:0016787">
    <property type="term" value="F:hydrolase activity"/>
    <property type="evidence" value="ECO:0007669"/>
    <property type="project" value="UniProtKB-KW"/>
</dbReference>
<gene>
    <name evidence="11" type="ORF">GCM10023217_12550</name>
</gene>
<evidence type="ECO:0000256" key="6">
    <source>
        <dbReference type="ARBA" id="ARBA00023315"/>
    </source>
</evidence>
<accession>A0ABP8Z325</accession>
<dbReference type="Gene3D" id="3.40.50.1820">
    <property type="entry name" value="alpha/beta hydrolase"/>
    <property type="match status" value="1"/>
</dbReference>
<comment type="caution">
    <text evidence="11">The sequence shown here is derived from an EMBL/GenBank/DDBJ whole genome shotgun (WGS) entry which is preliminary data.</text>
</comment>
<evidence type="ECO:0000313" key="12">
    <source>
        <dbReference type="Proteomes" id="UP001500822"/>
    </source>
</evidence>
<keyword evidence="11" id="KW-0378">Hydrolase</keyword>
<dbReference type="PANTHER" id="PTHR48098">
    <property type="entry name" value="ENTEROCHELIN ESTERASE-RELATED"/>
    <property type="match status" value="1"/>
</dbReference>
<evidence type="ECO:0000256" key="5">
    <source>
        <dbReference type="ARBA" id="ARBA00022679"/>
    </source>
</evidence>
<evidence type="ECO:0000256" key="4">
    <source>
        <dbReference type="ARBA" id="ARBA00013244"/>
    </source>
</evidence>
<comment type="catalytic activity">
    <reaction evidence="8">
        <text>an acyl-CoA + a 1,2-diacyl-sn-glycerol = a triacyl-sn-glycerol + CoA</text>
        <dbReference type="Rhea" id="RHEA:10868"/>
        <dbReference type="ChEBI" id="CHEBI:17815"/>
        <dbReference type="ChEBI" id="CHEBI:57287"/>
        <dbReference type="ChEBI" id="CHEBI:58342"/>
        <dbReference type="ChEBI" id="CHEBI:64615"/>
        <dbReference type="EC" id="2.3.1.20"/>
    </reaction>
</comment>
<keyword evidence="5" id="KW-0808">Transferase</keyword>
<evidence type="ECO:0000256" key="2">
    <source>
        <dbReference type="ARBA" id="ARBA00005874"/>
    </source>
</evidence>
<dbReference type="EC" id="2.3.1.20" evidence="4"/>
<evidence type="ECO:0000256" key="9">
    <source>
        <dbReference type="SAM" id="MobiDB-lite"/>
    </source>
</evidence>
<evidence type="ECO:0000256" key="3">
    <source>
        <dbReference type="ARBA" id="ARBA00012820"/>
    </source>
</evidence>
<dbReference type="EC" id="2.3.1.122" evidence="3"/>
<dbReference type="InterPro" id="IPR006311">
    <property type="entry name" value="TAT_signal"/>
</dbReference>
<keyword evidence="10" id="KW-0732">Signal</keyword>
<reference evidence="12" key="1">
    <citation type="journal article" date="2019" name="Int. J. Syst. Evol. Microbiol.">
        <title>The Global Catalogue of Microorganisms (GCM) 10K type strain sequencing project: providing services to taxonomists for standard genome sequencing and annotation.</title>
        <authorList>
            <consortium name="The Broad Institute Genomics Platform"/>
            <consortium name="The Broad Institute Genome Sequencing Center for Infectious Disease"/>
            <person name="Wu L."/>
            <person name="Ma J."/>
        </authorList>
    </citation>
    <scope>NUCLEOTIDE SEQUENCE [LARGE SCALE GENOMIC DNA]</scope>
    <source>
        <strain evidence="12">JCM 18077</strain>
    </source>
</reference>
<comment type="similarity">
    <text evidence="2">Belongs to the mycobacterial A85 antigen family.</text>
</comment>
<evidence type="ECO:0000256" key="10">
    <source>
        <dbReference type="SAM" id="SignalP"/>
    </source>
</evidence>
<evidence type="ECO:0000256" key="7">
    <source>
        <dbReference type="ARBA" id="ARBA00032572"/>
    </source>
</evidence>
<name>A0ABP8Z325_9ACTN</name>
<organism evidence="11 12">
    <name type="scientific">Gordonia alkaliphila</name>
    <dbReference type="NCBI Taxonomy" id="1053547"/>
    <lineage>
        <taxon>Bacteria</taxon>
        <taxon>Bacillati</taxon>
        <taxon>Actinomycetota</taxon>
        <taxon>Actinomycetes</taxon>
        <taxon>Mycobacteriales</taxon>
        <taxon>Gordoniaceae</taxon>
        <taxon>Gordonia</taxon>
    </lineage>
</organism>
<dbReference type="SUPFAM" id="SSF53474">
    <property type="entry name" value="alpha/beta-Hydrolases"/>
    <property type="match status" value="1"/>
</dbReference>
<feature type="signal peptide" evidence="10">
    <location>
        <begin position="1"/>
        <end position="34"/>
    </location>
</feature>
<dbReference type="InterPro" id="IPR050583">
    <property type="entry name" value="Mycobacterial_A85_antigen"/>
</dbReference>
<dbReference type="InterPro" id="IPR000801">
    <property type="entry name" value="Esterase-like"/>
</dbReference>
<evidence type="ECO:0000256" key="1">
    <source>
        <dbReference type="ARBA" id="ARBA00000697"/>
    </source>
</evidence>
<protein>
    <recommendedName>
        <fullName evidence="7">Acyl-CoA:diacylglycerol acyltransferase</fullName>
        <ecNumber evidence="3">2.3.1.122</ecNumber>
        <ecNumber evidence="4">2.3.1.20</ecNumber>
    </recommendedName>
</protein>
<dbReference type="InterPro" id="IPR029058">
    <property type="entry name" value="AB_hydrolase_fold"/>
</dbReference>
<feature type="region of interest" description="Disordered" evidence="9">
    <location>
        <begin position="37"/>
        <end position="64"/>
    </location>
</feature>
<proteinExistence type="inferred from homology"/>